<evidence type="ECO:0000313" key="2">
    <source>
        <dbReference type="Proteomes" id="UP000824005"/>
    </source>
</evidence>
<dbReference type="AlphaFoldDB" id="A0A9D1YWD4"/>
<reference evidence="1" key="2">
    <citation type="submission" date="2021-04" db="EMBL/GenBank/DDBJ databases">
        <authorList>
            <person name="Gilroy R."/>
        </authorList>
    </citation>
    <scope>NUCLEOTIDE SEQUENCE</scope>
    <source>
        <strain evidence="1">ChiGjej1B1-98</strain>
    </source>
</reference>
<comment type="caution">
    <text evidence="1">The sequence shown here is derived from an EMBL/GenBank/DDBJ whole genome shotgun (WGS) entry which is preliminary data.</text>
</comment>
<sequence length="288" mass="31476">MPETTPLILGNVTKPGAADRLQRAGQAALQSLDERTSMHVGQVVGNDIDHIRIDLTGIRIDSVEDFEDFGDRVGEAFRSHGIEERRLDPVHASPGLVKLAEIRARPATVLGAPYVLDGALVDVPITWLEDAGGLLAIAIDEHRDPLHLTGELSLRVEQDALIDSLHVLVEQLSDREDVPVRVQLRQVRFTQETPRSVRVEASAKVSKGFVSGTAIAKATLELDHELVFHTREIDITSKNPIIAGFLKLAENHLRVKPMRLADLGPLGERIIDVTVTVGDEIEARAVLG</sequence>
<accession>A0A9D1YWD4</accession>
<proteinExistence type="predicted"/>
<gene>
    <name evidence="1" type="ORF">H9830_11980</name>
</gene>
<dbReference type="EMBL" id="DXDC01000361">
    <property type="protein sequence ID" value="HIY66982.1"/>
    <property type="molecule type" value="Genomic_DNA"/>
</dbReference>
<reference evidence="1" key="1">
    <citation type="journal article" date="2021" name="PeerJ">
        <title>Extensive microbial diversity within the chicken gut microbiome revealed by metagenomics and culture.</title>
        <authorList>
            <person name="Gilroy R."/>
            <person name="Ravi A."/>
            <person name="Getino M."/>
            <person name="Pursley I."/>
            <person name="Horton D.L."/>
            <person name="Alikhan N.F."/>
            <person name="Baker D."/>
            <person name="Gharbi K."/>
            <person name="Hall N."/>
            <person name="Watson M."/>
            <person name="Adriaenssens E.M."/>
            <person name="Foster-Nyarko E."/>
            <person name="Jarju S."/>
            <person name="Secka A."/>
            <person name="Antonio M."/>
            <person name="Oren A."/>
            <person name="Chaudhuri R.R."/>
            <person name="La Ragione R."/>
            <person name="Hildebrand F."/>
            <person name="Pallen M.J."/>
        </authorList>
    </citation>
    <scope>NUCLEOTIDE SEQUENCE</scope>
    <source>
        <strain evidence="1">ChiGjej1B1-98</strain>
    </source>
</reference>
<evidence type="ECO:0000313" key="1">
    <source>
        <dbReference type="EMBL" id="HIY66982.1"/>
    </source>
</evidence>
<dbReference type="Proteomes" id="UP000824005">
    <property type="component" value="Unassembled WGS sequence"/>
</dbReference>
<name>A0A9D1YWD4_9MICO</name>
<protein>
    <submittedName>
        <fullName evidence="1">Uncharacterized protein</fullName>
    </submittedName>
</protein>
<organism evidence="1 2">
    <name type="scientific">Candidatus Agrococcus pullicola</name>
    <dbReference type="NCBI Taxonomy" id="2838429"/>
    <lineage>
        <taxon>Bacteria</taxon>
        <taxon>Bacillati</taxon>
        <taxon>Actinomycetota</taxon>
        <taxon>Actinomycetes</taxon>
        <taxon>Micrococcales</taxon>
        <taxon>Microbacteriaceae</taxon>
        <taxon>Agrococcus</taxon>
    </lineage>
</organism>